<dbReference type="OrthoDB" id="1114031at2"/>
<organism evidence="2 3">
    <name type="scientific">Flavobacterium defluvii</name>
    <dbReference type="NCBI Taxonomy" id="370979"/>
    <lineage>
        <taxon>Bacteria</taxon>
        <taxon>Pseudomonadati</taxon>
        <taxon>Bacteroidota</taxon>
        <taxon>Flavobacteriia</taxon>
        <taxon>Flavobacteriales</taxon>
        <taxon>Flavobacteriaceae</taxon>
        <taxon>Flavobacterium</taxon>
    </lineage>
</organism>
<dbReference type="EMBL" id="FQWC01000001">
    <property type="protein sequence ID" value="SHF78384.1"/>
    <property type="molecule type" value="Genomic_DNA"/>
</dbReference>
<sequence length="286" mass="30835">MKTKFLLIGSCIALSLLTSCNSDENTNDGTSKAITNDEIIANSKIDASIEDVTNIAEDQFTSQVNINSKPSGNIKHFLPECAVIRTVLTNNTFTKTIDFGVDGCTLDNGNTVKGKMVVSFSNDFSASTQTISYTFEGFYHNGKKLQGSKSIVRTVKSTDLLAEAHPVLTAAIDLTITFDDGSVYSRKGSLVKEMTAGYNTWFNWEDNVFVVTGSGTTTLPNGDTYSAEIKTPLEFKASCRKSFALKGVVEITKNGATAIIDYGNGDCDTLASVTKDGVTEEIDLKK</sequence>
<keyword evidence="3" id="KW-1185">Reference proteome</keyword>
<dbReference type="AlphaFoldDB" id="A0A1M5EGX6"/>
<evidence type="ECO:0000313" key="3">
    <source>
        <dbReference type="Proteomes" id="UP000184071"/>
    </source>
</evidence>
<reference evidence="3" key="1">
    <citation type="submission" date="2016-11" db="EMBL/GenBank/DDBJ databases">
        <authorList>
            <person name="Varghese N."/>
            <person name="Submissions S."/>
        </authorList>
    </citation>
    <scope>NUCLEOTIDE SEQUENCE [LARGE SCALE GENOMIC DNA]</scope>
    <source>
        <strain evidence="3">DSM 17963</strain>
    </source>
</reference>
<accession>A0A1M5EGX6</accession>
<dbReference type="RefSeq" id="WP_073412431.1">
    <property type="nucleotide sequence ID" value="NZ_FQWC01000001.1"/>
</dbReference>
<dbReference type="Proteomes" id="UP000184071">
    <property type="component" value="Unassembled WGS sequence"/>
</dbReference>
<protein>
    <recommendedName>
        <fullName evidence="4">Lipoprotein</fullName>
    </recommendedName>
</protein>
<evidence type="ECO:0000256" key="1">
    <source>
        <dbReference type="SAM" id="SignalP"/>
    </source>
</evidence>
<keyword evidence="1" id="KW-0732">Signal</keyword>
<dbReference type="PROSITE" id="PS51257">
    <property type="entry name" value="PROKAR_LIPOPROTEIN"/>
    <property type="match status" value="1"/>
</dbReference>
<evidence type="ECO:0000313" key="2">
    <source>
        <dbReference type="EMBL" id="SHF78384.1"/>
    </source>
</evidence>
<evidence type="ECO:0008006" key="4">
    <source>
        <dbReference type="Google" id="ProtNLM"/>
    </source>
</evidence>
<proteinExistence type="predicted"/>
<dbReference type="STRING" id="370979.SAMN05443663_101131"/>
<feature type="signal peptide" evidence="1">
    <location>
        <begin position="1"/>
        <end position="22"/>
    </location>
</feature>
<gene>
    <name evidence="2" type="ORF">SAMN05443663_101131</name>
</gene>
<feature type="chain" id="PRO_5012341295" description="Lipoprotein" evidence="1">
    <location>
        <begin position="23"/>
        <end position="286"/>
    </location>
</feature>
<name>A0A1M5EGX6_9FLAO</name>